<keyword evidence="2" id="KW-1185">Reference proteome</keyword>
<name>A0A9Q8LHH7_PASFU</name>
<sequence length="415" mass="46460">MSRIGNLTGQPCMSVSAVWMQGFKQAISHTSEVQDFLRSTEGELPSTIHARYDYVAQRRTRPEAKVKKHVCMRKVQGVSYLRRPLHRASTGSLTLEVTSIYYNTKQPRDIPDDSSAGICGRLGTLHLPVSLTSTCHLTLLPHPLSHFPPSTIPPFTTTIMSPTTSTTAPTSSSPLLTLPTELRLQIYTHLFAHTTCTIEIYQHNIHLLRSYSPTFPEAPLPLLLTSHQISNEVQDVLYNATLFNVQLHVQHVPLLRQQQKLLSEGVGSLAPGYEFESKGEEKVRYGFLPVLYLPIRVRKFLKEIRRLHLDIWLTSTSGSAEMANQIAAFKEALGATDRNGKNDDERLFKELRIRYVRYDQFGIPFVVSRCEKAVDSGSGGVGGMLSELSDLEWELGEARVEDEAVCKGMMLGARV</sequence>
<reference evidence="1" key="1">
    <citation type="submission" date="2021-12" db="EMBL/GenBank/DDBJ databases">
        <authorList>
            <person name="Zaccaron A."/>
            <person name="Stergiopoulos I."/>
        </authorList>
    </citation>
    <scope>NUCLEOTIDE SEQUENCE</scope>
    <source>
        <strain evidence="1">Race5_Kim</strain>
    </source>
</reference>
<dbReference type="EMBL" id="CP090167">
    <property type="protein sequence ID" value="UJO17554.1"/>
    <property type="molecule type" value="Genomic_DNA"/>
</dbReference>
<gene>
    <name evidence="1" type="ORF">CLAFUR5_05455</name>
</gene>
<proteinExistence type="predicted"/>
<dbReference type="GeneID" id="71985333"/>
<organism evidence="1 2">
    <name type="scientific">Passalora fulva</name>
    <name type="common">Tomato leaf mold</name>
    <name type="synonym">Cladosporium fulvum</name>
    <dbReference type="NCBI Taxonomy" id="5499"/>
    <lineage>
        <taxon>Eukaryota</taxon>
        <taxon>Fungi</taxon>
        <taxon>Dikarya</taxon>
        <taxon>Ascomycota</taxon>
        <taxon>Pezizomycotina</taxon>
        <taxon>Dothideomycetes</taxon>
        <taxon>Dothideomycetidae</taxon>
        <taxon>Mycosphaerellales</taxon>
        <taxon>Mycosphaerellaceae</taxon>
        <taxon>Fulvia</taxon>
    </lineage>
</organism>
<dbReference type="PANTHER" id="PTHR42085">
    <property type="entry name" value="F-BOX DOMAIN-CONTAINING PROTEIN"/>
    <property type="match status" value="1"/>
</dbReference>
<evidence type="ECO:0000313" key="2">
    <source>
        <dbReference type="Proteomes" id="UP000756132"/>
    </source>
</evidence>
<dbReference type="InterPro" id="IPR038883">
    <property type="entry name" value="AN11006-like"/>
</dbReference>
<dbReference type="PANTHER" id="PTHR42085:SF1">
    <property type="entry name" value="F-BOX DOMAIN-CONTAINING PROTEIN"/>
    <property type="match status" value="1"/>
</dbReference>
<dbReference type="AlphaFoldDB" id="A0A9Q8LHH7"/>
<evidence type="ECO:0000313" key="1">
    <source>
        <dbReference type="EMBL" id="UJO17554.1"/>
    </source>
</evidence>
<reference evidence="1" key="2">
    <citation type="journal article" date="2022" name="Microb. Genom.">
        <title>A chromosome-scale genome assembly of the tomato pathogen Cladosporium fulvum reveals a compartmentalized genome architecture and the presence of a dispensable chromosome.</title>
        <authorList>
            <person name="Zaccaron A.Z."/>
            <person name="Chen L.H."/>
            <person name="Samaras A."/>
            <person name="Stergiopoulos I."/>
        </authorList>
    </citation>
    <scope>NUCLEOTIDE SEQUENCE</scope>
    <source>
        <strain evidence="1">Race5_Kim</strain>
    </source>
</reference>
<accession>A0A9Q8LHH7</accession>
<dbReference type="Proteomes" id="UP000756132">
    <property type="component" value="Chromosome 5"/>
</dbReference>
<dbReference type="KEGG" id="ffu:CLAFUR5_05455"/>
<dbReference type="RefSeq" id="XP_047761920.1">
    <property type="nucleotide sequence ID" value="XM_047904603.1"/>
</dbReference>
<protein>
    <submittedName>
        <fullName evidence="1">Uncharacterized protein</fullName>
    </submittedName>
</protein>